<feature type="signal peptide" evidence="2">
    <location>
        <begin position="1"/>
        <end position="17"/>
    </location>
</feature>
<name>A0A8S1J8L0_9CHLO</name>
<dbReference type="Gene3D" id="3.90.190.10">
    <property type="entry name" value="Protein tyrosine phosphatase superfamily"/>
    <property type="match status" value="1"/>
</dbReference>
<organism evidence="4 5">
    <name type="scientific">Ostreobium quekettii</name>
    <dbReference type="NCBI Taxonomy" id="121088"/>
    <lineage>
        <taxon>Eukaryota</taxon>
        <taxon>Viridiplantae</taxon>
        <taxon>Chlorophyta</taxon>
        <taxon>core chlorophytes</taxon>
        <taxon>Ulvophyceae</taxon>
        <taxon>TCBD clade</taxon>
        <taxon>Bryopsidales</taxon>
        <taxon>Ostreobineae</taxon>
        <taxon>Ostreobiaceae</taxon>
        <taxon>Ostreobium</taxon>
    </lineage>
</organism>
<reference evidence="4" key="1">
    <citation type="submission" date="2020-12" db="EMBL/GenBank/DDBJ databases">
        <authorList>
            <person name="Iha C."/>
        </authorList>
    </citation>
    <scope>NUCLEOTIDE SEQUENCE</scope>
</reference>
<keyword evidence="1" id="KW-0472">Membrane</keyword>
<dbReference type="CDD" id="cd14527">
    <property type="entry name" value="DSP_bac"/>
    <property type="match status" value="1"/>
</dbReference>
<feature type="domain" description="Tyrosine specific protein phosphatases" evidence="3">
    <location>
        <begin position="153"/>
        <end position="222"/>
    </location>
</feature>
<evidence type="ECO:0000313" key="4">
    <source>
        <dbReference type="EMBL" id="CAD7699826.1"/>
    </source>
</evidence>
<keyword evidence="2" id="KW-0732">Signal</keyword>
<evidence type="ECO:0000256" key="2">
    <source>
        <dbReference type="SAM" id="SignalP"/>
    </source>
</evidence>
<feature type="transmembrane region" description="Helical" evidence="1">
    <location>
        <begin position="27"/>
        <end position="47"/>
    </location>
</feature>
<protein>
    <recommendedName>
        <fullName evidence="3">Tyrosine specific protein phosphatases domain-containing protein</fullName>
    </recommendedName>
</protein>
<dbReference type="AlphaFoldDB" id="A0A8S1J8L0"/>
<evidence type="ECO:0000259" key="3">
    <source>
        <dbReference type="PROSITE" id="PS50056"/>
    </source>
</evidence>
<dbReference type="SMART" id="SM00195">
    <property type="entry name" value="DSPc"/>
    <property type="match status" value="1"/>
</dbReference>
<feature type="chain" id="PRO_5035749215" description="Tyrosine specific protein phosphatases domain-containing protein" evidence="2">
    <location>
        <begin position="18"/>
        <end position="241"/>
    </location>
</feature>
<keyword evidence="1" id="KW-0812">Transmembrane</keyword>
<dbReference type="InterPro" id="IPR029021">
    <property type="entry name" value="Prot-tyrosine_phosphatase-like"/>
</dbReference>
<dbReference type="PANTHER" id="PTHR47216:SF4">
    <property type="entry name" value="OS01G0859400 PROTEIN"/>
    <property type="match status" value="1"/>
</dbReference>
<dbReference type="PANTHER" id="PTHR47216">
    <property type="match status" value="1"/>
</dbReference>
<comment type="caution">
    <text evidence="4">The sequence shown here is derived from an EMBL/GenBank/DDBJ whole genome shotgun (WGS) entry which is preliminary data.</text>
</comment>
<dbReference type="InterPro" id="IPR000387">
    <property type="entry name" value="Tyr_Pase_dom"/>
</dbReference>
<gene>
    <name evidence="4" type="ORF">OSTQU699_LOCUS5185</name>
</gene>
<dbReference type="EMBL" id="CAJHUC010001119">
    <property type="protein sequence ID" value="CAD7699826.1"/>
    <property type="molecule type" value="Genomic_DNA"/>
</dbReference>
<dbReference type="OrthoDB" id="1890923at2759"/>
<sequence length="241" mass="26467">MLSLVAGSLALIPAALAIAAWGALPRVTVFVLAHMAAAGFAVCVGAADFCAHRTTGLLGKNDRGRMEAWGLVLMWPFHLGLRIRLHWKRSNSREPIYNEILPGWYLGGWPPNASSMPPGSPAVLDVTCEFPRTQSGKEYLCLPTWDTHAPVVPQIDQGVEWALERHKAGRGVYVHCAHGHGRSVLVLCACFIKGKFAADGNEAIEIIKMRRPKARLNKRQNAALQAWILKHQEEGAQVRTK</sequence>
<keyword evidence="5" id="KW-1185">Reference proteome</keyword>
<accession>A0A8S1J8L0</accession>
<dbReference type="PROSITE" id="PS50056">
    <property type="entry name" value="TYR_PHOSPHATASE_2"/>
    <property type="match status" value="1"/>
</dbReference>
<evidence type="ECO:0000313" key="5">
    <source>
        <dbReference type="Proteomes" id="UP000708148"/>
    </source>
</evidence>
<dbReference type="Proteomes" id="UP000708148">
    <property type="component" value="Unassembled WGS sequence"/>
</dbReference>
<dbReference type="Pfam" id="PF00782">
    <property type="entry name" value="DSPc"/>
    <property type="match status" value="1"/>
</dbReference>
<dbReference type="InterPro" id="IPR020422">
    <property type="entry name" value="TYR_PHOSPHATASE_DUAL_dom"/>
</dbReference>
<keyword evidence="1" id="KW-1133">Transmembrane helix</keyword>
<evidence type="ECO:0000256" key="1">
    <source>
        <dbReference type="SAM" id="Phobius"/>
    </source>
</evidence>
<dbReference type="InterPro" id="IPR000340">
    <property type="entry name" value="Dual-sp_phosphatase_cat-dom"/>
</dbReference>
<dbReference type="SUPFAM" id="SSF52799">
    <property type="entry name" value="(Phosphotyrosine protein) phosphatases II"/>
    <property type="match status" value="1"/>
</dbReference>
<dbReference type="GO" id="GO:0016791">
    <property type="term" value="F:phosphatase activity"/>
    <property type="evidence" value="ECO:0007669"/>
    <property type="project" value="UniProtKB-ARBA"/>
</dbReference>
<proteinExistence type="predicted"/>